<dbReference type="Gene3D" id="1.10.340.70">
    <property type="match status" value="1"/>
</dbReference>
<evidence type="ECO:0000259" key="1">
    <source>
        <dbReference type="Pfam" id="PF17921"/>
    </source>
</evidence>
<feature type="non-terminal residue" evidence="2">
    <location>
        <position position="96"/>
    </location>
</feature>
<dbReference type="EMBL" id="JH159156">
    <property type="protein sequence ID" value="EGZ13616.1"/>
    <property type="molecule type" value="Genomic_DNA"/>
</dbReference>
<keyword evidence="3" id="KW-1185">Reference proteome</keyword>
<dbReference type="InterPro" id="IPR041588">
    <property type="entry name" value="Integrase_H2C2"/>
</dbReference>
<reference evidence="2 3" key="1">
    <citation type="journal article" date="2006" name="Science">
        <title>Phytophthora genome sequences uncover evolutionary origins and mechanisms of pathogenesis.</title>
        <authorList>
            <person name="Tyler B.M."/>
            <person name="Tripathy S."/>
            <person name="Zhang X."/>
            <person name="Dehal P."/>
            <person name="Jiang R.H."/>
            <person name="Aerts A."/>
            <person name="Arredondo F.D."/>
            <person name="Baxter L."/>
            <person name="Bensasson D."/>
            <person name="Beynon J.L."/>
            <person name="Chapman J."/>
            <person name="Damasceno C.M."/>
            <person name="Dorrance A.E."/>
            <person name="Dou D."/>
            <person name="Dickerman A.W."/>
            <person name="Dubchak I.L."/>
            <person name="Garbelotto M."/>
            <person name="Gijzen M."/>
            <person name="Gordon S.G."/>
            <person name="Govers F."/>
            <person name="Grunwald N.J."/>
            <person name="Huang W."/>
            <person name="Ivors K.L."/>
            <person name="Jones R.W."/>
            <person name="Kamoun S."/>
            <person name="Krampis K."/>
            <person name="Lamour K.H."/>
            <person name="Lee M.K."/>
            <person name="McDonald W.H."/>
            <person name="Medina M."/>
            <person name="Meijer H.J."/>
            <person name="Nordberg E.K."/>
            <person name="Maclean D.J."/>
            <person name="Ospina-Giraldo M.D."/>
            <person name="Morris P.F."/>
            <person name="Phuntumart V."/>
            <person name="Putnam N.H."/>
            <person name="Rash S."/>
            <person name="Rose J.K."/>
            <person name="Sakihama Y."/>
            <person name="Salamov A.A."/>
            <person name="Savidor A."/>
            <person name="Scheuring C.F."/>
            <person name="Smith B.M."/>
            <person name="Sobral B.W."/>
            <person name="Terry A."/>
            <person name="Torto-Alalibo T.A."/>
            <person name="Win J."/>
            <person name="Xu Z."/>
            <person name="Zhang H."/>
            <person name="Grigoriev I.V."/>
            <person name="Rokhsar D.S."/>
            <person name="Boore J.L."/>
        </authorList>
    </citation>
    <scope>NUCLEOTIDE SEQUENCE [LARGE SCALE GENOMIC DNA]</scope>
    <source>
        <strain evidence="2 3">P6497</strain>
    </source>
</reference>
<dbReference type="InParanoid" id="G4ZUZ2"/>
<organism evidence="2 3">
    <name type="scientific">Phytophthora sojae (strain P6497)</name>
    <name type="common">Soybean stem and root rot agent</name>
    <name type="synonym">Phytophthora megasperma f. sp. glycines</name>
    <dbReference type="NCBI Taxonomy" id="1094619"/>
    <lineage>
        <taxon>Eukaryota</taxon>
        <taxon>Sar</taxon>
        <taxon>Stramenopiles</taxon>
        <taxon>Oomycota</taxon>
        <taxon>Peronosporomycetes</taxon>
        <taxon>Peronosporales</taxon>
        <taxon>Peronosporaceae</taxon>
        <taxon>Phytophthora</taxon>
    </lineage>
</organism>
<protein>
    <recommendedName>
        <fullName evidence="1">Integrase zinc-binding domain-containing protein</fullName>
    </recommendedName>
</protein>
<dbReference type="Pfam" id="PF17921">
    <property type="entry name" value="Integrase_H2C2"/>
    <property type="match status" value="1"/>
</dbReference>
<dbReference type="InterPro" id="IPR050951">
    <property type="entry name" value="Retrovirus_Pol_polyprotein"/>
</dbReference>
<dbReference type="AlphaFoldDB" id="G4ZUZ2"/>
<dbReference type="PANTHER" id="PTHR37984:SF5">
    <property type="entry name" value="PROTEIN NYNRIN-LIKE"/>
    <property type="match status" value="1"/>
</dbReference>
<name>G4ZUZ2_PHYSP</name>
<dbReference type="RefSeq" id="XP_009531045.1">
    <property type="nucleotide sequence ID" value="XM_009532750.1"/>
</dbReference>
<dbReference type="GeneID" id="20652739"/>
<dbReference type="KEGG" id="psoj:PHYSODRAFT_444109"/>
<dbReference type="SMR" id="G4ZUZ2"/>
<dbReference type="PANTHER" id="PTHR37984">
    <property type="entry name" value="PROTEIN CBG26694"/>
    <property type="match status" value="1"/>
</dbReference>
<dbReference type="Proteomes" id="UP000002640">
    <property type="component" value="Unassembled WGS sequence"/>
</dbReference>
<dbReference type="STRING" id="1094619.G4ZUZ2"/>
<evidence type="ECO:0000313" key="3">
    <source>
        <dbReference type="Proteomes" id="UP000002640"/>
    </source>
</evidence>
<gene>
    <name evidence="2" type="ORF">PHYSODRAFT_444109</name>
</gene>
<evidence type="ECO:0000313" key="2">
    <source>
        <dbReference type="EMBL" id="EGZ13616.1"/>
    </source>
</evidence>
<proteinExistence type="predicted"/>
<accession>G4ZUZ2</accession>
<feature type="domain" description="Integrase zinc-binding" evidence="1">
    <location>
        <begin position="3"/>
        <end position="27"/>
    </location>
</feature>
<sequence length="96" mass="10815">MSTFWWPGMQTAVEKYVKDCVDCKKAKLHGGKQQCGYLPPTPASNTDRPFDVVHANLVGPFTGDFYCLTVIEQQLRWLEVLMQRGKTSATTALSFE</sequence>